<accession>A0A1L9U801</accession>
<reference evidence="2" key="1">
    <citation type="journal article" date="2017" name="Genome Biol.">
        <title>Comparative genomics reveals high biological diversity and specific adaptations in the industrially and medically important fungal genus Aspergillus.</title>
        <authorList>
            <person name="de Vries R.P."/>
            <person name="Riley R."/>
            <person name="Wiebenga A."/>
            <person name="Aguilar-Osorio G."/>
            <person name="Amillis S."/>
            <person name="Uchima C.A."/>
            <person name="Anderluh G."/>
            <person name="Asadollahi M."/>
            <person name="Askin M."/>
            <person name="Barry K."/>
            <person name="Battaglia E."/>
            <person name="Bayram O."/>
            <person name="Benocci T."/>
            <person name="Braus-Stromeyer S.A."/>
            <person name="Caldana C."/>
            <person name="Canovas D."/>
            <person name="Cerqueira G.C."/>
            <person name="Chen F."/>
            <person name="Chen W."/>
            <person name="Choi C."/>
            <person name="Clum A."/>
            <person name="Dos Santos R.A."/>
            <person name="Damasio A.R."/>
            <person name="Diallinas G."/>
            <person name="Emri T."/>
            <person name="Fekete E."/>
            <person name="Flipphi M."/>
            <person name="Freyberg S."/>
            <person name="Gallo A."/>
            <person name="Gournas C."/>
            <person name="Habgood R."/>
            <person name="Hainaut M."/>
            <person name="Harispe M.L."/>
            <person name="Henrissat B."/>
            <person name="Hilden K.S."/>
            <person name="Hope R."/>
            <person name="Hossain A."/>
            <person name="Karabika E."/>
            <person name="Karaffa L."/>
            <person name="Karanyi Z."/>
            <person name="Krasevec N."/>
            <person name="Kuo A."/>
            <person name="Kusch H."/>
            <person name="LaButti K."/>
            <person name="Lagendijk E.L."/>
            <person name="Lapidus A."/>
            <person name="Levasseur A."/>
            <person name="Lindquist E."/>
            <person name="Lipzen A."/>
            <person name="Logrieco A.F."/>
            <person name="MacCabe A."/>
            <person name="Maekelae M.R."/>
            <person name="Malavazi I."/>
            <person name="Melin P."/>
            <person name="Meyer V."/>
            <person name="Mielnichuk N."/>
            <person name="Miskei M."/>
            <person name="Molnar A.P."/>
            <person name="Mule G."/>
            <person name="Ngan C.Y."/>
            <person name="Orejas M."/>
            <person name="Orosz E."/>
            <person name="Ouedraogo J.P."/>
            <person name="Overkamp K.M."/>
            <person name="Park H.-S."/>
            <person name="Perrone G."/>
            <person name="Piumi F."/>
            <person name="Punt P.J."/>
            <person name="Ram A.F."/>
            <person name="Ramon A."/>
            <person name="Rauscher S."/>
            <person name="Record E."/>
            <person name="Riano-Pachon D.M."/>
            <person name="Robert V."/>
            <person name="Roehrig J."/>
            <person name="Ruller R."/>
            <person name="Salamov A."/>
            <person name="Salih N.S."/>
            <person name="Samson R.A."/>
            <person name="Sandor E."/>
            <person name="Sanguinetti M."/>
            <person name="Schuetze T."/>
            <person name="Sepcic K."/>
            <person name="Shelest E."/>
            <person name="Sherlock G."/>
            <person name="Sophianopoulou V."/>
            <person name="Squina F.M."/>
            <person name="Sun H."/>
            <person name="Susca A."/>
            <person name="Todd R.B."/>
            <person name="Tsang A."/>
            <person name="Unkles S.E."/>
            <person name="van de Wiele N."/>
            <person name="van Rossen-Uffink D."/>
            <person name="Oliveira J.V."/>
            <person name="Vesth T.C."/>
            <person name="Visser J."/>
            <person name="Yu J.-H."/>
            <person name="Zhou M."/>
            <person name="Andersen M.R."/>
            <person name="Archer D.B."/>
            <person name="Baker S.E."/>
            <person name="Benoit I."/>
            <person name="Brakhage A.A."/>
            <person name="Braus G.H."/>
            <person name="Fischer R."/>
            <person name="Frisvad J.C."/>
            <person name="Goldman G.H."/>
            <person name="Houbraken J."/>
            <person name="Oakley B."/>
            <person name="Pocsi I."/>
            <person name="Scazzocchio C."/>
            <person name="Seiboth B."/>
            <person name="vanKuyk P.A."/>
            <person name="Wortman J."/>
            <person name="Dyer P.S."/>
            <person name="Grigoriev I.V."/>
        </authorList>
    </citation>
    <scope>NUCLEOTIDE SEQUENCE [LARGE SCALE GENOMIC DNA]</scope>
    <source>
        <strain evidence="2">CBS 101740 / IMI 381727 / IBT 21946</strain>
    </source>
</reference>
<proteinExistence type="predicted"/>
<gene>
    <name evidence="1" type="ORF">ASPBRDRAFT_47748</name>
</gene>
<sequence length="131" mass="14713">MYFSLTSKNIWIYTNPSTRYTYLSASCQDMEGLWNNNTIVLDNNFTYSEAKGRLVLLPRFPINSVEKLCDQLKPESLSLKGKPLLVGTAINHLGGSSQLSVLISFSTTATDSWYWTSHRLLSGSNVRKKNG</sequence>
<organism evidence="1 2">
    <name type="scientific">Aspergillus brasiliensis (strain CBS 101740 / IMI 381727 / IBT 21946)</name>
    <dbReference type="NCBI Taxonomy" id="767769"/>
    <lineage>
        <taxon>Eukaryota</taxon>
        <taxon>Fungi</taxon>
        <taxon>Dikarya</taxon>
        <taxon>Ascomycota</taxon>
        <taxon>Pezizomycotina</taxon>
        <taxon>Eurotiomycetes</taxon>
        <taxon>Eurotiomycetidae</taxon>
        <taxon>Eurotiales</taxon>
        <taxon>Aspergillaceae</taxon>
        <taxon>Aspergillus</taxon>
        <taxon>Aspergillus subgen. Circumdati</taxon>
    </lineage>
</organism>
<dbReference type="RefSeq" id="XP_067474962.1">
    <property type="nucleotide sequence ID" value="XM_067625933.1"/>
</dbReference>
<dbReference type="Gene3D" id="2.30.60.10">
    <property type="entry name" value="Cyanovirin-N"/>
    <property type="match status" value="1"/>
</dbReference>
<name>A0A1L9U801_ASPBC</name>
<evidence type="ECO:0000313" key="1">
    <source>
        <dbReference type="EMBL" id="OJJ67713.1"/>
    </source>
</evidence>
<evidence type="ECO:0000313" key="2">
    <source>
        <dbReference type="Proteomes" id="UP000184499"/>
    </source>
</evidence>
<dbReference type="EMBL" id="KV878693">
    <property type="protein sequence ID" value="OJJ67713.1"/>
    <property type="molecule type" value="Genomic_DNA"/>
</dbReference>
<protein>
    <submittedName>
        <fullName evidence="1">Uncharacterized protein</fullName>
    </submittedName>
</protein>
<dbReference type="GeneID" id="93578421"/>
<dbReference type="VEuPathDB" id="FungiDB:ASPBRDRAFT_47748"/>
<dbReference type="Proteomes" id="UP000184499">
    <property type="component" value="Unassembled WGS sequence"/>
</dbReference>
<keyword evidence="2" id="KW-1185">Reference proteome</keyword>
<dbReference type="AlphaFoldDB" id="A0A1L9U801"/>
<dbReference type="InterPro" id="IPR036673">
    <property type="entry name" value="Cyanovirin-N_sf"/>
</dbReference>